<dbReference type="Pfam" id="PF13405">
    <property type="entry name" value="EF-hand_6"/>
    <property type="match status" value="1"/>
</dbReference>
<keyword evidence="1" id="KW-0479">Metal-binding</keyword>
<keyword evidence="3" id="KW-0106">Calcium</keyword>
<evidence type="ECO:0000256" key="1">
    <source>
        <dbReference type="ARBA" id="ARBA00022723"/>
    </source>
</evidence>
<feature type="domain" description="EF-hand" evidence="4">
    <location>
        <begin position="107"/>
        <end position="142"/>
    </location>
</feature>
<name>A0A915LA90_ROMCU</name>
<evidence type="ECO:0000259" key="4">
    <source>
        <dbReference type="PROSITE" id="PS50222"/>
    </source>
</evidence>
<dbReference type="InterPro" id="IPR051581">
    <property type="entry name" value="Ca-bind"/>
</dbReference>
<dbReference type="PROSITE" id="PS00018">
    <property type="entry name" value="EF_HAND_1"/>
    <property type="match status" value="2"/>
</dbReference>
<dbReference type="WBParaSite" id="nRc.2.0.1.t47757-RA">
    <property type="protein sequence ID" value="nRc.2.0.1.t47757-RA"/>
    <property type="gene ID" value="nRc.2.0.1.g47757"/>
</dbReference>
<dbReference type="AlphaFoldDB" id="A0A915LA90"/>
<sequence length="205" mass="23619">MSAENDMKTEAKRQLKDAQDPMDKLRLQCLARGCCGIKDFARVFSIMDENGIRKLDFDEFCRGMKDFGVKLNDHEVKTLFDSMDKNNSGFIDYDEFLVALRPPMSKNRQKIVAEAFRKLDRSGDGKVTVDDLRGVYNAGGHPKFKSGQMTEDQVFAEFLRNFQIMGEKMDDVVTKDEFFNYYSGLSASIDNDAYFDLMMRNAWKL</sequence>
<evidence type="ECO:0000313" key="5">
    <source>
        <dbReference type="Proteomes" id="UP000887565"/>
    </source>
</evidence>
<dbReference type="Gene3D" id="1.10.238.10">
    <property type="entry name" value="EF-hand"/>
    <property type="match status" value="2"/>
</dbReference>
<feature type="domain" description="EF-hand" evidence="4">
    <location>
        <begin position="35"/>
        <end position="70"/>
    </location>
</feature>
<protein>
    <submittedName>
        <fullName evidence="6">EF-hand domain-containing protein</fullName>
    </submittedName>
</protein>
<dbReference type="Proteomes" id="UP000887565">
    <property type="component" value="Unplaced"/>
</dbReference>
<dbReference type="PANTHER" id="PTHR34524:SF6">
    <property type="entry name" value="CALCYPHOSINE LIKE"/>
    <property type="match status" value="1"/>
</dbReference>
<dbReference type="Pfam" id="PF13499">
    <property type="entry name" value="EF-hand_7"/>
    <property type="match status" value="1"/>
</dbReference>
<keyword evidence="5" id="KW-1185">Reference proteome</keyword>
<dbReference type="InterPro" id="IPR011992">
    <property type="entry name" value="EF-hand-dom_pair"/>
</dbReference>
<dbReference type="PANTHER" id="PTHR34524">
    <property type="entry name" value="CALCYPHOSIN"/>
    <property type="match status" value="1"/>
</dbReference>
<organism evidence="5 6">
    <name type="scientific">Romanomermis culicivorax</name>
    <name type="common">Nematode worm</name>
    <dbReference type="NCBI Taxonomy" id="13658"/>
    <lineage>
        <taxon>Eukaryota</taxon>
        <taxon>Metazoa</taxon>
        <taxon>Ecdysozoa</taxon>
        <taxon>Nematoda</taxon>
        <taxon>Enoplea</taxon>
        <taxon>Dorylaimia</taxon>
        <taxon>Mermithida</taxon>
        <taxon>Mermithoidea</taxon>
        <taxon>Mermithidae</taxon>
        <taxon>Romanomermis</taxon>
    </lineage>
</organism>
<dbReference type="InterPro" id="IPR018247">
    <property type="entry name" value="EF_Hand_1_Ca_BS"/>
</dbReference>
<dbReference type="OMA" id="MSAENDM"/>
<evidence type="ECO:0000313" key="6">
    <source>
        <dbReference type="WBParaSite" id="nRc.2.0.1.t47757-RA"/>
    </source>
</evidence>
<dbReference type="SMART" id="SM00054">
    <property type="entry name" value="EFh"/>
    <property type="match status" value="3"/>
</dbReference>
<feature type="domain" description="EF-hand" evidence="4">
    <location>
        <begin position="71"/>
        <end position="106"/>
    </location>
</feature>
<accession>A0A915LA90</accession>
<dbReference type="InterPro" id="IPR002048">
    <property type="entry name" value="EF_hand_dom"/>
</dbReference>
<dbReference type="CDD" id="cd00051">
    <property type="entry name" value="EFh"/>
    <property type="match status" value="1"/>
</dbReference>
<proteinExistence type="predicted"/>
<keyword evidence="2" id="KW-0677">Repeat</keyword>
<evidence type="ECO:0000256" key="2">
    <source>
        <dbReference type="ARBA" id="ARBA00022737"/>
    </source>
</evidence>
<reference evidence="6" key="1">
    <citation type="submission" date="2022-11" db="UniProtKB">
        <authorList>
            <consortium name="WormBaseParasite"/>
        </authorList>
    </citation>
    <scope>IDENTIFICATION</scope>
</reference>
<dbReference type="PROSITE" id="PS50222">
    <property type="entry name" value="EF_HAND_2"/>
    <property type="match status" value="3"/>
</dbReference>
<dbReference type="SUPFAM" id="SSF47473">
    <property type="entry name" value="EF-hand"/>
    <property type="match status" value="1"/>
</dbReference>
<evidence type="ECO:0000256" key="3">
    <source>
        <dbReference type="ARBA" id="ARBA00022837"/>
    </source>
</evidence>
<dbReference type="GO" id="GO:0005509">
    <property type="term" value="F:calcium ion binding"/>
    <property type="evidence" value="ECO:0007669"/>
    <property type="project" value="InterPro"/>
</dbReference>